<keyword evidence="2" id="KW-0255">Endonuclease</keyword>
<evidence type="ECO:0000313" key="3">
    <source>
        <dbReference type="Proteomes" id="UP000216498"/>
    </source>
</evidence>
<dbReference type="SUPFAM" id="SSF51658">
    <property type="entry name" value="Xylose isomerase-like"/>
    <property type="match status" value="1"/>
</dbReference>
<comment type="caution">
    <text evidence="2">The sequence shown here is derived from an EMBL/GenBank/DDBJ whole genome shotgun (WGS) entry which is preliminary data.</text>
</comment>
<evidence type="ECO:0000259" key="1">
    <source>
        <dbReference type="Pfam" id="PF01261"/>
    </source>
</evidence>
<proteinExistence type="predicted"/>
<organism evidence="2 3">
    <name type="scientific">Virgibacillus indicus</name>
    <dbReference type="NCBI Taxonomy" id="2024554"/>
    <lineage>
        <taxon>Bacteria</taxon>
        <taxon>Bacillati</taxon>
        <taxon>Bacillota</taxon>
        <taxon>Bacilli</taxon>
        <taxon>Bacillales</taxon>
        <taxon>Bacillaceae</taxon>
        <taxon>Virgibacillus</taxon>
    </lineage>
</organism>
<keyword evidence="3" id="KW-1185">Reference proteome</keyword>
<sequence length="278" mass="32141">MKLAAMNITYRYYPFTYFLDSVERLGLDTIELWVGEPHLYVYRNLLPNIQSIRKDIKRRGIDVACVTPEQCVYPYNLAANDKEWRMKSIEYFKENIYVASELDSKMMLVTSGIGDFSIKREDSWNYALDSIMKLAMIAEREGIYLVLEPLTKFETNLVTNSIEMKNMIEEIGSFHVKAMADTVAMHNAKETPEQYFSLFKDDLYHFHLMDGDGISDEHLAVGDGTLPIPSYIKSLKTANYNGVCTLEIMGYKNYQNPESALIKSISYIEQCQKTREKE</sequence>
<keyword evidence="2" id="KW-0540">Nuclease</keyword>
<dbReference type="AlphaFoldDB" id="A0A265N558"/>
<dbReference type="InterPro" id="IPR013022">
    <property type="entry name" value="Xyl_isomerase-like_TIM-brl"/>
</dbReference>
<name>A0A265N558_9BACI</name>
<reference evidence="2 3" key="1">
    <citation type="submission" date="2017-08" db="EMBL/GenBank/DDBJ databases">
        <title>Virgibacillus indicus sp. nov. and Virgibacillus profoundi sp. nov, two moderately halophilic bacteria isolated from marine sediment by using the Microfluidic Streak Plate.</title>
        <authorList>
            <person name="Xu B."/>
            <person name="Hu B."/>
            <person name="Wang J."/>
            <person name="Zhu Y."/>
            <person name="Huang L."/>
            <person name="Du W."/>
            <person name="Huang Y."/>
        </authorList>
    </citation>
    <scope>NUCLEOTIDE SEQUENCE [LARGE SCALE GENOMIC DNA]</scope>
    <source>
        <strain evidence="2 3">IO3-P2-C2</strain>
    </source>
</reference>
<protein>
    <submittedName>
        <fullName evidence="2">Endonuclease</fullName>
    </submittedName>
</protein>
<feature type="domain" description="Xylose isomerase-like TIM barrel" evidence="1">
    <location>
        <begin position="20"/>
        <end position="270"/>
    </location>
</feature>
<accession>A0A265N558</accession>
<dbReference type="Proteomes" id="UP000216498">
    <property type="component" value="Unassembled WGS sequence"/>
</dbReference>
<dbReference type="GO" id="GO:0004519">
    <property type="term" value="F:endonuclease activity"/>
    <property type="evidence" value="ECO:0007669"/>
    <property type="project" value="UniProtKB-KW"/>
</dbReference>
<dbReference type="PANTHER" id="PTHR12110">
    <property type="entry name" value="HYDROXYPYRUVATE ISOMERASE"/>
    <property type="match status" value="1"/>
</dbReference>
<dbReference type="RefSeq" id="WP_094887483.1">
    <property type="nucleotide sequence ID" value="NZ_NPMS01000019.1"/>
</dbReference>
<dbReference type="EMBL" id="NPMS01000019">
    <property type="protein sequence ID" value="OZU86985.1"/>
    <property type="molecule type" value="Genomic_DNA"/>
</dbReference>
<dbReference type="Pfam" id="PF01261">
    <property type="entry name" value="AP_endonuc_2"/>
    <property type="match status" value="1"/>
</dbReference>
<evidence type="ECO:0000313" key="2">
    <source>
        <dbReference type="EMBL" id="OZU86985.1"/>
    </source>
</evidence>
<dbReference type="Gene3D" id="3.20.20.150">
    <property type="entry name" value="Divalent-metal-dependent TIM barrel enzymes"/>
    <property type="match status" value="1"/>
</dbReference>
<dbReference type="InterPro" id="IPR050312">
    <property type="entry name" value="IolE/XylAMocC-like"/>
</dbReference>
<gene>
    <name evidence="2" type="ORF">CIL03_19195</name>
</gene>
<keyword evidence="2" id="KW-0378">Hydrolase</keyword>
<dbReference type="OrthoDB" id="9814946at2"/>
<dbReference type="InterPro" id="IPR036237">
    <property type="entry name" value="Xyl_isomerase-like_sf"/>
</dbReference>